<evidence type="ECO:0000313" key="3">
    <source>
        <dbReference type="Proteomes" id="UP000254601"/>
    </source>
</evidence>
<feature type="transmembrane region" description="Helical" evidence="1">
    <location>
        <begin position="149"/>
        <end position="171"/>
    </location>
</feature>
<keyword evidence="3" id="KW-1185">Reference proteome</keyword>
<keyword evidence="1" id="KW-0472">Membrane</keyword>
<proteinExistence type="predicted"/>
<name>A0A380MTM4_9GAMM</name>
<dbReference type="EMBL" id="UHIC01000001">
    <property type="protein sequence ID" value="SUO95416.1"/>
    <property type="molecule type" value="Genomic_DNA"/>
</dbReference>
<accession>A0A380MTM4</accession>
<dbReference type="Proteomes" id="UP000254601">
    <property type="component" value="Unassembled WGS sequence"/>
</dbReference>
<evidence type="ECO:0000256" key="1">
    <source>
        <dbReference type="SAM" id="Phobius"/>
    </source>
</evidence>
<feature type="transmembrane region" description="Helical" evidence="1">
    <location>
        <begin position="74"/>
        <end position="94"/>
    </location>
</feature>
<keyword evidence="1" id="KW-0812">Transmembrane</keyword>
<organism evidence="2 3">
    <name type="scientific">Suttonella ornithocola</name>
    <dbReference type="NCBI Taxonomy" id="279832"/>
    <lineage>
        <taxon>Bacteria</taxon>
        <taxon>Pseudomonadati</taxon>
        <taxon>Pseudomonadota</taxon>
        <taxon>Gammaproteobacteria</taxon>
        <taxon>Cardiobacteriales</taxon>
        <taxon>Cardiobacteriaceae</taxon>
        <taxon>Suttonella</taxon>
    </lineage>
</organism>
<feature type="transmembrane region" description="Helical" evidence="1">
    <location>
        <begin position="124"/>
        <end position="143"/>
    </location>
</feature>
<sequence length="183" mass="21165">MLRLLAALLWLASLAYPFLWWLFNQEPHLMGFLAFAMAILWAIRGFFAVAAFRVIAFSVAIIFLLAAISRQSQWLLWYPFMVNGLMLGIFSMSLRGMPMIERFARLHHSNLPEQAIPYLRKVTWLWCGFFIFNGSVIAILIVIGNYRAWAIYTGFIAYVLMGALLLGEYIYRITVLKKREGIE</sequence>
<feature type="transmembrane region" description="Helical" evidence="1">
    <location>
        <begin position="50"/>
        <end position="68"/>
    </location>
</feature>
<evidence type="ECO:0000313" key="2">
    <source>
        <dbReference type="EMBL" id="SUO95416.1"/>
    </source>
</evidence>
<reference evidence="2 3" key="1">
    <citation type="submission" date="2018-06" db="EMBL/GenBank/DDBJ databases">
        <authorList>
            <consortium name="Pathogen Informatics"/>
            <person name="Doyle S."/>
        </authorList>
    </citation>
    <scope>NUCLEOTIDE SEQUENCE [LARGE SCALE GENOMIC DNA]</scope>
    <source>
        <strain evidence="2 3">NCTC13337</strain>
    </source>
</reference>
<protein>
    <submittedName>
        <fullName evidence="2">Predicted membrane protein</fullName>
    </submittedName>
</protein>
<dbReference type="AlphaFoldDB" id="A0A380MTM4"/>
<keyword evidence="1" id="KW-1133">Transmembrane helix</keyword>
<gene>
    <name evidence="2" type="ORF">NCTC13337_01313</name>
</gene>
<feature type="transmembrane region" description="Helical" evidence="1">
    <location>
        <begin position="27"/>
        <end position="43"/>
    </location>
</feature>